<evidence type="ECO:0000256" key="2">
    <source>
        <dbReference type="SAM" id="SignalP"/>
    </source>
</evidence>
<dbReference type="InterPro" id="IPR011047">
    <property type="entry name" value="Quinoprotein_ADH-like_sf"/>
</dbReference>
<dbReference type="SUPFAM" id="SSF50998">
    <property type="entry name" value="Quinoprotein alcohol dehydrogenase-like"/>
    <property type="match status" value="1"/>
</dbReference>
<dbReference type="EMBL" id="JADBGI010000015">
    <property type="protein sequence ID" value="MBE3000426.1"/>
    <property type="molecule type" value="Genomic_DNA"/>
</dbReference>
<feature type="chain" id="PRO_5046187288" evidence="2">
    <location>
        <begin position="25"/>
        <end position="471"/>
    </location>
</feature>
<dbReference type="PROSITE" id="PS51257">
    <property type="entry name" value="PROKAR_LIPOPROTEIN"/>
    <property type="match status" value="1"/>
</dbReference>
<evidence type="ECO:0000313" key="3">
    <source>
        <dbReference type="EMBL" id="MBE3000426.1"/>
    </source>
</evidence>
<proteinExistence type="predicted"/>
<name>A0ABR9P9B0_9ACTN</name>
<dbReference type="RefSeq" id="WP_193123036.1">
    <property type="nucleotide sequence ID" value="NZ_JADBGI010000015.1"/>
</dbReference>
<gene>
    <name evidence="3" type="ORF">IDM40_17215</name>
</gene>
<sequence length="471" mass="49899">MPRGTSPAAVACALTLLVSSCSLLEDEPEGPEYAPTAISPDELVHCEDEGDCGEAGAVRWSVPLEDDYHVHLPHHQDPAVLTPVQDAVVTSFARPRAVVHEGTVHLHERDRFSAFDAGTGEVLRSGEQADPGQNKSVDELFLEGDRLVLHAIEPRDWNGLFYTAEATPEGALEWQAIEPPEGEFDAASAHTYGEGLLVLQGDQPPGEHGAPHPYHLVDASTGEAEWSADLPGRTVDRGVVGDTLYVSASGDAEEDDPDLLFEVDLADGDVGDPVELAEHQRGGRLVATSEDRVVLQPNCDPKDDEDPCTRPVTGMDTGDGDVVWEHPEPSTVREVVEEDEGVLLLVEDADGYWWVDPEGGEVVRAAGGGEARLAALAATVSMPWHEEGATGEENDDPFTAAAEINVPGHEPITVDHASGIAHVTDYATDDGAAVSLFTGCAPDGLEPEEAAAPADGNPCSSPRLFAVDLGI</sequence>
<dbReference type="Gene3D" id="2.130.10.10">
    <property type="entry name" value="YVTN repeat-like/Quinoprotein amine dehydrogenase"/>
    <property type="match status" value="1"/>
</dbReference>
<feature type="signal peptide" evidence="2">
    <location>
        <begin position="1"/>
        <end position="24"/>
    </location>
</feature>
<keyword evidence="2" id="KW-0732">Signal</keyword>
<comment type="caution">
    <text evidence="3">The sequence shown here is derived from an EMBL/GenBank/DDBJ whole genome shotgun (WGS) entry which is preliminary data.</text>
</comment>
<dbReference type="InterPro" id="IPR015943">
    <property type="entry name" value="WD40/YVTN_repeat-like_dom_sf"/>
</dbReference>
<feature type="region of interest" description="Disordered" evidence="1">
    <location>
        <begin position="298"/>
        <end position="323"/>
    </location>
</feature>
<reference evidence="3 4" key="1">
    <citation type="submission" date="2020-09" db="EMBL/GenBank/DDBJ databases">
        <title>Diversity and distribution of actinomycetes associated with coral in the coast of Hainan.</title>
        <authorList>
            <person name="Li F."/>
        </authorList>
    </citation>
    <scope>NUCLEOTIDE SEQUENCE [LARGE SCALE GENOMIC DNA]</scope>
    <source>
        <strain evidence="3 4">HNM0947</strain>
    </source>
</reference>
<accession>A0ABR9P9B0</accession>
<dbReference type="Proteomes" id="UP000806528">
    <property type="component" value="Unassembled WGS sequence"/>
</dbReference>
<organism evidence="3 4">
    <name type="scientific">Nocardiopsis coralli</name>
    <dbReference type="NCBI Taxonomy" id="2772213"/>
    <lineage>
        <taxon>Bacteria</taxon>
        <taxon>Bacillati</taxon>
        <taxon>Actinomycetota</taxon>
        <taxon>Actinomycetes</taxon>
        <taxon>Streptosporangiales</taxon>
        <taxon>Nocardiopsidaceae</taxon>
        <taxon>Nocardiopsis</taxon>
    </lineage>
</organism>
<protein>
    <submittedName>
        <fullName evidence="3">PQQ-binding-like beta-propeller repeat protein</fullName>
    </submittedName>
</protein>
<keyword evidence="4" id="KW-1185">Reference proteome</keyword>
<evidence type="ECO:0000313" key="4">
    <source>
        <dbReference type="Proteomes" id="UP000806528"/>
    </source>
</evidence>
<evidence type="ECO:0000256" key="1">
    <source>
        <dbReference type="SAM" id="MobiDB-lite"/>
    </source>
</evidence>